<keyword evidence="3" id="KW-1185">Reference proteome</keyword>
<name>S2L135_LITA3</name>
<accession>S2L135</accession>
<feature type="transmembrane region" description="Helical" evidence="1">
    <location>
        <begin position="15"/>
        <end position="41"/>
    </location>
</feature>
<dbReference type="eggNOG" id="ENOG5033G68">
    <property type="taxonomic scope" value="Bacteria"/>
</dbReference>
<comment type="caution">
    <text evidence="2">The sequence shown here is derived from an EMBL/GenBank/DDBJ whole genome shotgun (WGS) entry which is preliminary data.</text>
</comment>
<dbReference type="AlphaFoldDB" id="S2L135"/>
<evidence type="ECO:0000313" key="3">
    <source>
        <dbReference type="Proteomes" id="UP000014463"/>
    </source>
</evidence>
<gene>
    <name evidence="2" type="ORF">L861_12305</name>
</gene>
<keyword evidence="1" id="KW-1133">Transmembrane helix</keyword>
<keyword evidence="1" id="KW-0472">Membrane</keyword>
<organism evidence="2 3">
    <name type="scientific">Litchfieldella anticariensis (strain DSM 16096 / CECT 5854 / CIP 108499 / LMG 22089 / FP35)</name>
    <name type="common">Halomonas anticariensis</name>
    <dbReference type="NCBI Taxonomy" id="1121939"/>
    <lineage>
        <taxon>Bacteria</taxon>
        <taxon>Pseudomonadati</taxon>
        <taxon>Pseudomonadota</taxon>
        <taxon>Gammaproteobacteria</taxon>
        <taxon>Oceanospirillales</taxon>
        <taxon>Halomonadaceae</taxon>
        <taxon>Litchfieldella</taxon>
    </lineage>
</organism>
<dbReference type="STRING" id="1121939.L861_12305"/>
<dbReference type="PATRIC" id="fig|1121939.11.peg.3522"/>
<keyword evidence="1" id="KW-0812">Transmembrane</keyword>
<dbReference type="EMBL" id="ASTJ01000036">
    <property type="protein sequence ID" value="EPC01349.1"/>
    <property type="molecule type" value="Genomic_DNA"/>
</dbReference>
<sequence>MASGDAFRHFLTRVLVMALFLLIFAVCMLVICSVVGILLLSRTPRYRTEPRDLLTLFDKTLEGNIGETEWNTIIGYPVRHDEYLENVRRRAQRLMDEHGRPWKAARGEPLLSPAGCEELSILRDHLAAHTALRERQRHEH</sequence>
<reference evidence="2 3" key="1">
    <citation type="journal article" date="2013" name="Genome Announc.">
        <title>Draft genome sequence of the moderately halophilic gammaproteobacterium Halomonas anticariensis FP35.</title>
        <authorList>
            <person name="Tahrioui A."/>
            <person name="Quesada E."/>
            <person name="Llamas I."/>
        </authorList>
    </citation>
    <scope>NUCLEOTIDE SEQUENCE [LARGE SCALE GENOMIC DNA]</scope>
    <source>
        <strain evidence="3">DSM 16096 / CECT 5854 / LMG 22089 / FP35</strain>
    </source>
</reference>
<evidence type="ECO:0000313" key="2">
    <source>
        <dbReference type="EMBL" id="EPC01349.1"/>
    </source>
</evidence>
<proteinExistence type="predicted"/>
<evidence type="ECO:0000256" key="1">
    <source>
        <dbReference type="SAM" id="Phobius"/>
    </source>
</evidence>
<protein>
    <submittedName>
        <fullName evidence="2">Uncharacterized protein</fullName>
    </submittedName>
</protein>
<dbReference type="Proteomes" id="UP000014463">
    <property type="component" value="Unassembled WGS sequence"/>
</dbReference>